<evidence type="ECO:0000256" key="3">
    <source>
        <dbReference type="ARBA" id="ARBA00022525"/>
    </source>
</evidence>
<dbReference type="InterPro" id="IPR016186">
    <property type="entry name" value="C-type_lectin-like/link_sf"/>
</dbReference>
<gene>
    <name evidence="7" type="primary">Cd209e</name>
    <name evidence="7" type="ORF">L345_07068</name>
</gene>
<dbReference type="PANTHER" id="PTHR22801:SF63">
    <property type="entry name" value="C-TYPE LECTIN DOMAIN-CONTAINING PROTEIN"/>
    <property type="match status" value="1"/>
</dbReference>
<keyword evidence="5" id="KW-1133">Transmembrane helix</keyword>
<feature type="transmembrane region" description="Helical" evidence="5">
    <location>
        <begin position="83"/>
        <end position="102"/>
    </location>
</feature>
<reference evidence="7 8" key="1">
    <citation type="journal article" date="2013" name="Proc. Natl. Acad. Sci. U.S.A.">
        <title>The king cobra genome reveals dynamic gene evolution and adaptation in the snake venom system.</title>
        <authorList>
            <person name="Vonk F.J."/>
            <person name="Casewell N.R."/>
            <person name="Henkel C.V."/>
            <person name="Heimberg A.M."/>
            <person name="Jansen H.J."/>
            <person name="McCleary R.J."/>
            <person name="Kerkkamp H.M."/>
            <person name="Vos R.A."/>
            <person name="Guerreiro I."/>
            <person name="Calvete J.J."/>
            <person name="Wuster W."/>
            <person name="Woods A.E."/>
            <person name="Logan J.M."/>
            <person name="Harrison R.A."/>
            <person name="Castoe T.A."/>
            <person name="de Koning A.P."/>
            <person name="Pollock D.D."/>
            <person name="Yandell M."/>
            <person name="Calderon D."/>
            <person name="Renjifo C."/>
            <person name="Currier R.B."/>
            <person name="Salgado D."/>
            <person name="Pla D."/>
            <person name="Sanz L."/>
            <person name="Hyder A.S."/>
            <person name="Ribeiro J.M."/>
            <person name="Arntzen J.W."/>
            <person name="van den Thillart G.E."/>
            <person name="Boetzer M."/>
            <person name="Pirovano W."/>
            <person name="Dirks R.P."/>
            <person name="Spaink H.P."/>
            <person name="Duboule D."/>
            <person name="McGlinn E."/>
            <person name="Kini R.M."/>
            <person name="Richardson M.K."/>
        </authorList>
    </citation>
    <scope>NUCLEOTIDE SEQUENCE</scope>
    <source>
        <tissue evidence="7">Blood</tissue>
    </source>
</reference>
<organism evidence="7 8">
    <name type="scientific">Ophiophagus hannah</name>
    <name type="common">King cobra</name>
    <name type="synonym">Naja hannah</name>
    <dbReference type="NCBI Taxonomy" id="8665"/>
    <lineage>
        <taxon>Eukaryota</taxon>
        <taxon>Metazoa</taxon>
        <taxon>Chordata</taxon>
        <taxon>Craniata</taxon>
        <taxon>Vertebrata</taxon>
        <taxon>Euteleostomi</taxon>
        <taxon>Lepidosauria</taxon>
        <taxon>Squamata</taxon>
        <taxon>Bifurcata</taxon>
        <taxon>Unidentata</taxon>
        <taxon>Episquamata</taxon>
        <taxon>Toxicofera</taxon>
        <taxon>Serpentes</taxon>
        <taxon>Colubroidea</taxon>
        <taxon>Elapidae</taxon>
        <taxon>Elapinae</taxon>
        <taxon>Ophiophagus</taxon>
    </lineage>
</organism>
<evidence type="ECO:0000256" key="1">
    <source>
        <dbReference type="ARBA" id="ARBA00004613"/>
    </source>
</evidence>
<dbReference type="SUPFAM" id="SSF56436">
    <property type="entry name" value="C-type lectin-like"/>
    <property type="match status" value="1"/>
</dbReference>
<feature type="non-terminal residue" evidence="7">
    <location>
        <position position="1"/>
    </location>
</feature>
<dbReference type="GO" id="GO:0005576">
    <property type="term" value="C:extracellular region"/>
    <property type="evidence" value="ECO:0007669"/>
    <property type="project" value="UniProtKB-SubCell"/>
</dbReference>
<dbReference type="Pfam" id="PF00059">
    <property type="entry name" value="Lectin_C"/>
    <property type="match status" value="1"/>
</dbReference>
<proteinExistence type="inferred from homology"/>
<feature type="region of interest" description="Disordered" evidence="4">
    <location>
        <begin position="1"/>
        <end position="41"/>
    </location>
</feature>
<evidence type="ECO:0000313" key="7">
    <source>
        <dbReference type="EMBL" id="ETE67151.1"/>
    </source>
</evidence>
<dbReference type="PROSITE" id="PS50041">
    <property type="entry name" value="C_TYPE_LECTIN_2"/>
    <property type="match status" value="1"/>
</dbReference>
<evidence type="ECO:0000256" key="5">
    <source>
        <dbReference type="SAM" id="Phobius"/>
    </source>
</evidence>
<name>V8NYX7_OPHHA</name>
<dbReference type="OrthoDB" id="6133475at2759"/>
<sequence length="262" mass="29693">MYGNTISREADLPCKPWRSLPPEPAEQSELSTEDYDSCGAESNYDSISLPCERKTPAKSLDPDIKAVTGPSIFSPVQWKRNRICVLLIITGICLLLSVVLLLSNTSILSKLRSQNWNSTKDSCDASLAPFNFTELKTSVITKLKSLEQQFDEKRKISLQKIEEQLLRIERKLVWYTSAEIVLSYKEGSLVPYNPKNLLYNIQDFVIQTLKNSIWLGLTDTEKEGTWHWVDGSPLKERSWREGEPNNGGENGEDCAVLYKEGK</sequence>
<feature type="domain" description="C-type lectin" evidence="6">
    <location>
        <begin position="196"/>
        <end position="262"/>
    </location>
</feature>
<accession>V8NYX7</accession>
<keyword evidence="3" id="KW-0964">Secreted</keyword>
<dbReference type="Proteomes" id="UP000018936">
    <property type="component" value="Unassembled WGS sequence"/>
</dbReference>
<comment type="caution">
    <text evidence="7">The sequence shown here is derived from an EMBL/GenBank/DDBJ whole genome shotgun (WGS) entry which is preliminary data.</text>
</comment>
<dbReference type="InterPro" id="IPR001304">
    <property type="entry name" value="C-type_lectin-like"/>
</dbReference>
<dbReference type="InterPro" id="IPR050801">
    <property type="entry name" value="Ca-Dep_Lectins_ImmuneDev"/>
</dbReference>
<dbReference type="Gene3D" id="3.10.100.10">
    <property type="entry name" value="Mannose-Binding Protein A, subunit A"/>
    <property type="match status" value="1"/>
</dbReference>
<comment type="similarity">
    <text evidence="2">Belongs to the true venom lectin family.</text>
</comment>
<evidence type="ECO:0000259" key="6">
    <source>
        <dbReference type="PROSITE" id="PS50041"/>
    </source>
</evidence>
<dbReference type="InterPro" id="IPR016187">
    <property type="entry name" value="CTDL_fold"/>
</dbReference>
<evidence type="ECO:0000256" key="2">
    <source>
        <dbReference type="ARBA" id="ARBA00006250"/>
    </source>
</evidence>
<protein>
    <submittedName>
        <fullName evidence="7">Antigen-like protein E</fullName>
    </submittedName>
</protein>
<comment type="subcellular location">
    <subcellularLocation>
        <location evidence="1">Secreted</location>
    </subcellularLocation>
</comment>
<keyword evidence="5" id="KW-0472">Membrane</keyword>
<dbReference type="EMBL" id="AZIM01001378">
    <property type="protein sequence ID" value="ETE67151.1"/>
    <property type="molecule type" value="Genomic_DNA"/>
</dbReference>
<dbReference type="AlphaFoldDB" id="V8NYX7"/>
<dbReference type="PANTHER" id="PTHR22801">
    <property type="entry name" value="LITHOSTATHINE"/>
    <property type="match status" value="1"/>
</dbReference>
<evidence type="ECO:0000313" key="8">
    <source>
        <dbReference type="Proteomes" id="UP000018936"/>
    </source>
</evidence>
<keyword evidence="5" id="KW-0812">Transmembrane</keyword>
<evidence type="ECO:0000256" key="4">
    <source>
        <dbReference type="SAM" id="MobiDB-lite"/>
    </source>
</evidence>
<keyword evidence="8" id="KW-1185">Reference proteome</keyword>